<feature type="compositionally biased region" description="Polar residues" evidence="1">
    <location>
        <begin position="98"/>
        <end position="109"/>
    </location>
</feature>
<keyword evidence="4" id="KW-1185">Reference proteome</keyword>
<evidence type="ECO:0000313" key="4">
    <source>
        <dbReference type="Proteomes" id="UP000579523"/>
    </source>
</evidence>
<feature type="compositionally biased region" description="Low complexity" evidence="1">
    <location>
        <begin position="160"/>
        <end position="171"/>
    </location>
</feature>
<feature type="region of interest" description="Disordered" evidence="1">
    <location>
        <begin position="62"/>
        <end position="178"/>
    </location>
</feature>
<feature type="compositionally biased region" description="Pro residues" evidence="1">
    <location>
        <begin position="77"/>
        <end position="87"/>
    </location>
</feature>
<protein>
    <recommendedName>
        <fullName evidence="5">Cellulase</fullName>
    </recommendedName>
</protein>
<dbReference type="EMBL" id="JACHJI010000006">
    <property type="protein sequence ID" value="MBB4899613.1"/>
    <property type="molecule type" value="Genomic_DNA"/>
</dbReference>
<comment type="caution">
    <text evidence="3">The sequence shown here is derived from an EMBL/GenBank/DDBJ whole genome shotgun (WGS) entry which is preliminary data.</text>
</comment>
<feature type="compositionally biased region" description="Basic and acidic residues" evidence="1">
    <location>
        <begin position="1"/>
        <end position="16"/>
    </location>
</feature>
<gene>
    <name evidence="3" type="ORF">FHS37_003674</name>
</gene>
<feature type="transmembrane region" description="Helical" evidence="2">
    <location>
        <begin position="42"/>
        <end position="65"/>
    </location>
</feature>
<sequence length="178" mass="18061">MDDFERELTRMMRDTRQQASFPPEQRQRLYEGIRARRRSRMLWRAGGSALAVTGLSVGLALLPWAGSGPTDDRPLPATSPTPPPAVGPTPTASVPGATASTSRPATSPPATADAGTTVPAGDSTPTFAPPPAATAEGERAAPTSTPPVPPPPTSPPPSSSEPSGEPSVPAGHESAGSG</sequence>
<keyword evidence="2" id="KW-0812">Transmembrane</keyword>
<evidence type="ECO:0000256" key="1">
    <source>
        <dbReference type="SAM" id="MobiDB-lite"/>
    </source>
</evidence>
<proteinExistence type="predicted"/>
<dbReference type="RefSeq" id="WP_184822414.1">
    <property type="nucleotide sequence ID" value="NZ_BMTK01000002.1"/>
</dbReference>
<evidence type="ECO:0000256" key="2">
    <source>
        <dbReference type="SAM" id="Phobius"/>
    </source>
</evidence>
<feature type="region of interest" description="Disordered" evidence="1">
    <location>
        <begin position="1"/>
        <end position="28"/>
    </location>
</feature>
<dbReference type="Proteomes" id="UP000579523">
    <property type="component" value="Unassembled WGS sequence"/>
</dbReference>
<name>A0A7W7PS82_9ACTN</name>
<organism evidence="3 4">
    <name type="scientific">Streptomyces griseomycini</name>
    <dbReference type="NCBI Taxonomy" id="66895"/>
    <lineage>
        <taxon>Bacteria</taxon>
        <taxon>Bacillati</taxon>
        <taxon>Actinomycetota</taxon>
        <taxon>Actinomycetes</taxon>
        <taxon>Kitasatosporales</taxon>
        <taxon>Streptomycetaceae</taxon>
        <taxon>Streptomyces</taxon>
    </lineage>
</organism>
<feature type="compositionally biased region" description="Pro residues" evidence="1">
    <location>
        <begin position="144"/>
        <end position="159"/>
    </location>
</feature>
<dbReference type="AlphaFoldDB" id="A0A7W7PS82"/>
<keyword evidence="2" id="KW-1133">Transmembrane helix</keyword>
<reference evidence="3 4" key="1">
    <citation type="submission" date="2020-08" db="EMBL/GenBank/DDBJ databases">
        <title>Genomic Encyclopedia of Type Strains, Phase III (KMG-III): the genomes of soil and plant-associated and newly described type strains.</title>
        <authorList>
            <person name="Whitman W."/>
        </authorList>
    </citation>
    <scope>NUCLEOTIDE SEQUENCE [LARGE SCALE GENOMIC DNA]</scope>
    <source>
        <strain evidence="3 4">CECT 3273</strain>
    </source>
</reference>
<evidence type="ECO:0000313" key="3">
    <source>
        <dbReference type="EMBL" id="MBB4899613.1"/>
    </source>
</evidence>
<keyword evidence="2" id="KW-0472">Membrane</keyword>
<accession>A0A7W7PS82</accession>
<evidence type="ECO:0008006" key="5">
    <source>
        <dbReference type="Google" id="ProtNLM"/>
    </source>
</evidence>